<dbReference type="PANTHER" id="PTHR46268">
    <property type="entry name" value="STRESS RESPONSE PROTEIN NHAX"/>
    <property type="match status" value="1"/>
</dbReference>
<protein>
    <submittedName>
        <fullName evidence="3">Universal stress protein</fullName>
    </submittedName>
</protein>
<gene>
    <name evidence="3" type="ORF">GR156_00605</name>
</gene>
<reference evidence="3 4" key="1">
    <citation type="submission" date="2019-12" db="EMBL/GenBank/DDBJ databases">
        <title>Shinella granuli gen. nov., sp. nov., and proposal of the reclassification of Zoogloea ramigera ATCC 19623 as Shinella zoogloeoides sp. nov.</title>
        <authorList>
            <person name="Gao J."/>
        </authorList>
    </citation>
    <scope>NUCLEOTIDE SEQUENCE [LARGE SCALE GENOMIC DNA]</scope>
    <source>
        <strain evidence="3 4">DSM 287</strain>
    </source>
</reference>
<sequence length="149" mass="15794">MYDHILVSSDGSDLARAGVEHGLELARKHGSKVTAVTVTEALGGQFAHAFDLWSPGEAEVEAFDKAQALIAEKILEPIRARAAEHGVPIETIHVPRKLVAGALLKVAEEKGCTLIVMASHGRTGMSRVMLGSQAAEVAENAKVPVLIVR</sequence>
<name>A0A6N8T6E6_SHIZO</name>
<comment type="similarity">
    <text evidence="1">Belongs to the universal stress protein A family.</text>
</comment>
<dbReference type="Proteomes" id="UP000440304">
    <property type="component" value="Unassembled WGS sequence"/>
</dbReference>
<dbReference type="PRINTS" id="PR01438">
    <property type="entry name" value="UNVRSLSTRESS"/>
</dbReference>
<dbReference type="Gene3D" id="3.40.50.620">
    <property type="entry name" value="HUPs"/>
    <property type="match status" value="1"/>
</dbReference>
<dbReference type="PANTHER" id="PTHR46268:SF15">
    <property type="entry name" value="UNIVERSAL STRESS PROTEIN HP_0031"/>
    <property type="match status" value="1"/>
</dbReference>
<dbReference type="InterPro" id="IPR014729">
    <property type="entry name" value="Rossmann-like_a/b/a_fold"/>
</dbReference>
<dbReference type="EMBL" id="WUML01000001">
    <property type="protein sequence ID" value="MXN98786.1"/>
    <property type="molecule type" value="Genomic_DNA"/>
</dbReference>
<dbReference type="InterPro" id="IPR006016">
    <property type="entry name" value="UspA"/>
</dbReference>
<dbReference type="InterPro" id="IPR006015">
    <property type="entry name" value="Universal_stress_UspA"/>
</dbReference>
<evidence type="ECO:0000313" key="3">
    <source>
        <dbReference type="EMBL" id="MXN98786.1"/>
    </source>
</evidence>
<dbReference type="RefSeq" id="WP_160784261.1">
    <property type="nucleotide sequence ID" value="NZ_CP086610.1"/>
</dbReference>
<comment type="caution">
    <text evidence="3">The sequence shown here is derived from an EMBL/GenBank/DDBJ whole genome shotgun (WGS) entry which is preliminary data.</text>
</comment>
<organism evidence="3 4">
    <name type="scientific">Shinella zoogloeoides</name>
    <name type="common">Crabtreella saccharophila</name>
    <dbReference type="NCBI Taxonomy" id="352475"/>
    <lineage>
        <taxon>Bacteria</taxon>
        <taxon>Pseudomonadati</taxon>
        <taxon>Pseudomonadota</taxon>
        <taxon>Alphaproteobacteria</taxon>
        <taxon>Hyphomicrobiales</taxon>
        <taxon>Rhizobiaceae</taxon>
        <taxon>Shinella</taxon>
    </lineage>
</organism>
<evidence type="ECO:0000256" key="1">
    <source>
        <dbReference type="ARBA" id="ARBA00008791"/>
    </source>
</evidence>
<proteinExistence type="inferred from homology"/>
<dbReference type="CDD" id="cd00293">
    <property type="entry name" value="USP-like"/>
    <property type="match status" value="1"/>
</dbReference>
<evidence type="ECO:0000313" key="4">
    <source>
        <dbReference type="Proteomes" id="UP000440304"/>
    </source>
</evidence>
<dbReference type="Pfam" id="PF00582">
    <property type="entry name" value="Usp"/>
    <property type="match status" value="1"/>
</dbReference>
<dbReference type="OrthoDB" id="5564966at2"/>
<accession>A0A6N8T6E6</accession>
<dbReference type="SUPFAM" id="SSF52402">
    <property type="entry name" value="Adenine nucleotide alpha hydrolases-like"/>
    <property type="match status" value="1"/>
</dbReference>
<dbReference type="AlphaFoldDB" id="A0A6N8T6E6"/>
<evidence type="ECO:0000259" key="2">
    <source>
        <dbReference type="Pfam" id="PF00582"/>
    </source>
</evidence>
<feature type="domain" description="UspA" evidence="2">
    <location>
        <begin position="1"/>
        <end position="149"/>
    </location>
</feature>